<dbReference type="OrthoDB" id="442627at2759"/>
<evidence type="ECO:0000313" key="1">
    <source>
        <dbReference type="EMBL" id="KAF4663692.1"/>
    </source>
</evidence>
<dbReference type="PANTHER" id="PTHR38696:SF1">
    <property type="entry name" value="MEDIATOR OF RNA POLYMERASE II TRANSCRIPTION SUBUNIT 13"/>
    <property type="match status" value="1"/>
</dbReference>
<gene>
    <name evidence="1" type="ORF">FOZ61_001453</name>
</gene>
<dbReference type="Proteomes" id="UP000570595">
    <property type="component" value="Unassembled WGS sequence"/>
</dbReference>
<organism evidence="1 2">
    <name type="scientific">Perkinsus olseni</name>
    <name type="common">Perkinsus atlanticus</name>
    <dbReference type="NCBI Taxonomy" id="32597"/>
    <lineage>
        <taxon>Eukaryota</taxon>
        <taxon>Sar</taxon>
        <taxon>Alveolata</taxon>
        <taxon>Perkinsozoa</taxon>
        <taxon>Perkinsea</taxon>
        <taxon>Perkinsida</taxon>
        <taxon>Perkinsidae</taxon>
        <taxon>Perkinsus</taxon>
    </lineage>
</organism>
<dbReference type="AlphaFoldDB" id="A0A7J6LWK5"/>
<proteinExistence type="predicted"/>
<name>A0A7J6LWK5_PEROL</name>
<comment type="caution">
    <text evidence="1">The sequence shown here is derived from an EMBL/GenBank/DDBJ whole genome shotgun (WGS) entry which is preliminary data.</text>
</comment>
<dbReference type="PANTHER" id="PTHR38696">
    <property type="entry name" value="MEDIATOR OF RNA POLYMERASE II TRANSCRIPTION SUBUNIT 13"/>
    <property type="match status" value="1"/>
</dbReference>
<reference evidence="1 2" key="1">
    <citation type="submission" date="2020-04" db="EMBL/GenBank/DDBJ databases">
        <title>Perkinsus olseni comparative genomics.</title>
        <authorList>
            <person name="Bogema D.R."/>
        </authorList>
    </citation>
    <scope>NUCLEOTIDE SEQUENCE [LARGE SCALE GENOMIC DNA]</scope>
    <source>
        <strain evidence="1">ATCC PRA-179</strain>
    </source>
</reference>
<dbReference type="EMBL" id="JABAHT010000136">
    <property type="protein sequence ID" value="KAF4663692.1"/>
    <property type="molecule type" value="Genomic_DNA"/>
</dbReference>
<evidence type="ECO:0000313" key="2">
    <source>
        <dbReference type="Proteomes" id="UP000570595"/>
    </source>
</evidence>
<accession>A0A7J6LWK5</accession>
<sequence>MGNSSPVGVSIFGIDTRQLNQLRIGFGGVKGFHDPQPNTPTSQGFSALVLAHNSRIYAYKCPEEVLEAVRKAIDRGLIKRDRKCSKVDGLHEFELSSWIWAAHGKATVDVRRYAMKIVESLREAGWGIVDDIDMSRPFFVQTWILKRIDQMAARSPRRDILIGLHDKNDLRIVMEEQDANRQYDIQEAVRQGIVNSWQITSETDYSGAYQFQLAGSPFSAGGDRPVEARQILLGILTELERQAGYRLDRSLSLSMNHGAKSSLLFRVPPPGTPADRGSYVGMHLDDNDIIRIFPTPGEFLDSFVQQELSAVIGRSWLHGVRQEGGKDNAYEWRLNGSPWGVQGEDSVEVRIMMGKILQKMWSLGFELMPKIDYTGRLAETSFMVFRKSSGAMRVLEEPIVCVSFYDIDEVRISSTDDSLIAELQPRIRMALCPPEFPVEAVQDLSMFGRSAQLKLVKSPFHTWTPGPKTTVYATAVLLTLVNVMAELGWQLRASLDLSRLCVATDSFWSPLPDGIPGLSDSPIISFSSFLSLLMVFKVDFQEAYPFVPTSAGYCSLAILGHDKIYVQRGPQHLVDGVRQAIESCWSDGIQKDENLKDSTGVHKFKLRGFPWCNFKADRFETSRLALGLMDAIRRSGFKVVTDVDISHRKLGFLRVWILRADPNDSSPPPDLCLALQGWSGVTAVTSGMPDEARDALVSTVRTGLETAWVVDEVEDSPDGVDLSLDTVPWISFGSDGVLARQAILGTLVSLEKVSGYRLVGTMRVADSRGLKPKMFFQSMPQKEGERAEYVGLSFDQEDRVRLFGPPHQGLDQFLVSAISGAIAAGWPRGCARQQECGEAEEWVLKGLPFDAFFKSRVDTRLLLSNILQVMWQQNFEIVGVVEGKLPVIYWRRPEKTDSGSVNKPENPVVSVMFNAPNKIRITSTDQRTLSPAIAAVREALQAPQVWKDVLKEDSLYGRSIEFKLEDWPFLRKPVGSNAVLVTSILLNVVNAMASVGLSLKACLNLARHRSVMGSLFFQ</sequence>
<protein>
    <submittedName>
        <fullName evidence="1">Uncharacterized protein</fullName>
    </submittedName>
</protein>